<dbReference type="InterPro" id="IPR036864">
    <property type="entry name" value="Zn2-C6_fun-type_DNA-bd_sf"/>
</dbReference>
<gene>
    <name evidence="9" type="ORF">FRX48_06295</name>
</gene>
<dbReference type="CDD" id="cd12148">
    <property type="entry name" value="fungal_TF_MHR"/>
    <property type="match status" value="1"/>
</dbReference>
<evidence type="ECO:0000256" key="6">
    <source>
        <dbReference type="ARBA" id="ARBA00023242"/>
    </source>
</evidence>
<dbReference type="GO" id="GO:0006351">
    <property type="term" value="P:DNA-templated transcription"/>
    <property type="evidence" value="ECO:0007669"/>
    <property type="project" value="InterPro"/>
</dbReference>
<evidence type="ECO:0000256" key="3">
    <source>
        <dbReference type="ARBA" id="ARBA00023015"/>
    </source>
</evidence>
<dbReference type="GO" id="GO:0001228">
    <property type="term" value="F:DNA-binding transcription activator activity, RNA polymerase II-specific"/>
    <property type="evidence" value="ECO:0007669"/>
    <property type="project" value="TreeGrafter"/>
</dbReference>
<proteinExistence type="predicted"/>
<dbReference type="PROSITE" id="PS00463">
    <property type="entry name" value="ZN2_CY6_FUNGAL_1"/>
    <property type="match status" value="1"/>
</dbReference>
<feature type="domain" description="Zn(2)-C6 fungal-type" evidence="8">
    <location>
        <begin position="35"/>
        <end position="66"/>
    </location>
</feature>
<protein>
    <submittedName>
        <fullName evidence="9">C6 transcription</fullName>
    </submittedName>
</protein>
<dbReference type="OrthoDB" id="762982at2759"/>
<keyword evidence="2" id="KW-0862">Zinc</keyword>
<keyword evidence="1" id="KW-0479">Metal-binding</keyword>
<evidence type="ECO:0000313" key="9">
    <source>
        <dbReference type="EMBL" id="KAA6409683.1"/>
    </source>
</evidence>
<feature type="region of interest" description="Disordered" evidence="7">
    <location>
        <begin position="679"/>
        <end position="714"/>
    </location>
</feature>
<evidence type="ECO:0000313" key="10">
    <source>
        <dbReference type="Proteomes" id="UP000324767"/>
    </source>
</evidence>
<accession>A0A5M8PJS4</accession>
<dbReference type="PANTHER" id="PTHR31944">
    <property type="entry name" value="HEME-RESPONSIVE ZINC FINGER TRANSCRIPTION FACTOR HAP1"/>
    <property type="match status" value="1"/>
</dbReference>
<feature type="compositionally biased region" description="Polar residues" evidence="7">
    <location>
        <begin position="121"/>
        <end position="132"/>
    </location>
</feature>
<dbReference type="GO" id="GO:0008270">
    <property type="term" value="F:zinc ion binding"/>
    <property type="evidence" value="ECO:0007669"/>
    <property type="project" value="InterPro"/>
</dbReference>
<dbReference type="Pfam" id="PF00172">
    <property type="entry name" value="Zn_clus"/>
    <property type="match status" value="1"/>
</dbReference>
<feature type="region of interest" description="Disordered" evidence="7">
    <location>
        <begin position="68"/>
        <end position="88"/>
    </location>
</feature>
<dbReference type="EMBL" id="VXIT01000010">
    <property type="protein sequence ID" value="KAA6409683.1"/>
    <property type="molecule type" value="Genomic_DNA"/>
</dbReference>
<feature type="compositionally biased region" description="Low complexity" evidence="7">
    <location>
        <begin position="8"/>
        <end position="19"/>
    </location>
</feature>
<keyword evidence="6" id="KW-0539">Nucleus</keyword>
<feature type="region of interest" description="Disordered" evidence="7">
    <location>
        <begin position="114"/>
        <end position="134"/>
    </location>
</feature>
<dbReference type="CDD" id="cd00067">
    <property type="entry name" value="GAL4"/>
    <property type="match status" value="1"/>
</dbReference>
<dbReference type="SMART" id="SM00906">
    <property type="entry name" value="Fungal_trans"/>
    <property type="match status" value="1"/>
</dbReference>
<dbReference type="AlphaFoldDB" id="A0A5M8PJS4"/>
<comment type="caution">
    <text evidence="9">The sequence shown here is derived from an EMBL/GenBank/DDBJ whole genome shotgun (WGS) entry which is preliminary data.</text>
</comment>
<evidence type="ECO:0000256" key="4">
    <source>
        <dbReference type="ARBA" id="ARBA00023125"/>
    </source>
</evidence>
<dbReference type="InterPro" id="IPR051430">
    <property type="entry name" value="Fungal_TF_Env_Response"/>
</dbReference>
<evidence type="ECO:0000256" key="7">
    <source>
        <dbReference type="SAM" id="MobiDB-lite"/>
    </source>
</evidence>
<evidence type="ECO:0000256" key="2">
    <source>
        <dbReference type="ARBA" id="ARBA00022833"/>
    </source>
</evidence>
<dbReference type="GO" id="GO:0000978">
    <property type="term" value="F:RNA polymerase II cis-regulatory region sequence-specific DNA binding"/>
    <property type="evidence" value="ECO:0007669"/>
    <property type="project" value="TreeGrafter"/>
</dbReference>
<feature type="compositionally biased region" description="Polar residues" evidence="7">
    <location>
        <begin position="679"/>
        <end position="704"/>
    </location>
</feature>
<keyword evidence="3" id="KW-0805">Transcription regulation</keyword>
<evidence type="ECO:0000259" key="8">
    <source>
        <dbReference type="PROSITE" id="PS50048"/>
    </source>
</evidence>
<sequence length="868" mass="96828">MMTPTPPSAASSSNSQHSPDGQYRVVRKRNRVPLSCAPCRNRKLKCNRSHPCDNCIKRGDLSSCSYAAPESRKRNNGHSHSSNYSAGDMQNRINRLEGLVLSLMTNGDQSVGPAAAARALSQENSTGSTGYSQAVDVNGRDTLKEEGEEIDSESDLTTQLGILRVDNNKSLYVGEAHWATVLHDIAEVKNYFADHAKQYEDQLRKVQASTNAGDFSQRLGFLFAGTQLPDYTELLASLPSREIIDRLVTRFFSSVDAAVHILHPASFQRLYNQHWAEPMKTGPTWLGQLFAILGLAMQSYHRQDDEPPEFQGQSLILACKYRALTAQCLLLADFTKPVNHMIETLTLHLNSEFNKNRDSEVAIWVLVGMIVRLAMRMGYHRDPKYFPKITPFQGEIRRRVWTYVRQCDILFSFQMGLPSMIRQGDCDTDFPRNLYDDEFDEETKLLPPSRPMSVQTPSSYLIAKGKLVFAFSKVVESLHSVSSCPYENIMSLDDYLQETNAALPPYLRLRSLEESMADPVDLVIQRFALSILYNKSQCVLHRKFLGRARENNRYTHSRRTCVDSALELLHHQRVLHYESKPGMRLHSAKWFTSSLTSHDFLLAAMIICLDGWIGNEAEIAGRISGDMYTFGLERGSDMIQALEISQRIWAELRDQSIEAYKASEILKLMLDARKTKCQQNPSRQAYPSFAFSNESSDANRTANYAPQEEEKPEHSAAMTLGMLSTGGISPNTSNLFSSSFMNAPLPANGVTMSEAPSSGASLNYTADQSKGPVPSTPSPFSFLGSGPGIMDVSPANLDWDAWDNYIQNPSFDPANQMWPTSLDLPVITTAADGQGDLQEQLQPQQKQYPGAFMGSSGVFMGVNTSPAI</sequence>
<dbReference type="Gene3D" id="4.10.240.10">
    <property type="entry name" value="Zn(2)-C6 fungal-type DNA-binding domain"/>
    <property type="match status" value="1"/>
</dbReference>
<reference evidence="9 10" key="1">
    <citation type="submission" date="2019-09" db="EMBL/GenBank/DDBJ databases">
        <title>The hologenome of the rock-dwelling lichen Lasallia pustulata.</title>
        <authorList>
            <person name="Greshake Tzovaras B."/>
            <person name="Segers F."/>
            <person name="Bicker A."/>
            <person name="Dal Grande F."/>
            <person name="Otte J."/>
            <person name="Hankeln T."/>
            <person name="Schmitt I."/>
            <person name="Ebersberger I."/>
        </authorList>
    </citation>
    <scope>NUCLEOTIDE SEQUENCE [LARGE SCALE GENOMIC DNA]</scope>
    <source>
        <strain evidence="9">A1-1</strain>
    </source>
</reference>
<dbReference type="SUPFAM" id="SSF57701">
    <property type="entry name" value="Zn2/Cys6 DNA-binding domain"/>
    <property type="match status" value="1"/>
</dbReference>
<dbReference type="Proteomes" id="UP000324767">
    <property type="component" value="Unassembled WGS sequence"/>
</dbReference>
<dbReference type="InterPro" id="IPR001138">
    <property type="entry name" value="Zn2Cys6_DnaBD"/>
</dbReference>
<dbReference type="Pfam" id="PF04082">
    <property type="entry name" value="Fungal_trans"/>
    <property type="match status" value="1"/>
</dbReference>
<evidence type="ECO:0000256" key="5">
    <source>
        <dbReference type="ARBA" id="ARBA00023163"/>
    </source>
</evidence>
<dbReference type="PROSITE" id="PS50048">
    <property type="entry name" value="ZN2_CY6_FUNGAL_2"/>
    <property type="match status" value="1"/>
</dbReference>
<keyword evidence="5" id="KW-0804">Transcription</keyword>
<evidence type="ECO:0000256" key="1">
    <source>
        <dbReference type="ARBA" id="ARBA00022723"/>
    </source>
</evidence>
<feature type="region of interest" description="Disordered" evidence="7">
    <location>
        <begin position="1"/>
        <end position="23"/>
    </location>
</feature>
<organism evidence="9 10">
    <name type="scientific">Lasallia pustulata</name>
    <dbReference type="NCBI Taxonomy" id="136370"/>
    <lineage>
        <taxon>Eukaryota</taxon>
        <taxon>Fungi</taxon>
        <taxon>Dikarya</taxon>
        <taxon>Ascomycota</taxon>
        <taxon>Pezizomycotina</taxon>
        <taxon>Lecanoromycetes</taxon>
        <taxon>OSLEUM clade</taxon>
        <taxon>Umbilicariomycetidae</taxon>
        <taxon>Umbilicariales</taxon>
        <taxon>Umbilicariaceae</taxon>
        <taxon>Lasallia</taxon>
    </lineage>
</organism>
<dbReference type="InterPro" id="IPR007219">
    <property type="entry name" value="XnlR_reg_dom"/>
</dbReference>
<dbReference type="PANTHER" id="PTHR31944:SF131">
    <property type="entry name" value="HEME-RESPONSIVE ZINC FINGER TRANSCRIPTION FACTOR HAP1"/>
    <property type="match status" value="1"/>
</dbReference>
<dbReference type="GO" id="GO:0005634">
    <property type="term" value="C:nucleus"/>
    <property type="evidence" value="ECO:0007669"/>
    <property type="project" value="TreeGrafter"/>
</dbReference>
<keyword evidence="4" id="KW-0238">DNA-binding</keyword>
<name>A0A5M8PJS4_9LECA</name>
<dbReference type="SMART" id="SM00066">
    <property type="entry name" value="GAL4"/>
    <property type="match status" value="1"/>
</dbReference>